<evidence type="ECO:0000313" key="6">
    <source>
        <dbReference type="Proteomes" id="UP001279410"/>
    </source>
</evidence>
<dbReference type="InterPro" id="IPR040325">
    <property type="entry name" value="RIMBP1/2/3"/>
</dbReference>
<dbReference type="EMBL" id="BRZM01001704">
    <property type="protein sequence ID" value="GLD73622.1"/>
    <property type="molecule type" value="Genomic_DNA"/>
</dbReference>
<dbReference type="InterPro" id="IPR035755">
    <property type="entry name" value="RIM-BP_SH3_3"/>
</dbReference>
<gene>
    <name evidence="5" type="ORF">AKAME5_002494700</name>
</gene>
<dbReference type="PANTHER" id="PTHR14234:SF20">
    <property type="entry name" value="PERIPHERAL-TYPE BENZODIAZEPINE RECEPTOR-ASSOCIATED PROTEIN 1"/>
    <property type="match status" value="1"/>
</dbReference>
<evidence type="ECO:0000256" key="3">
    <source>
        <dbReference type="SAM" id="MobiDB-lite"/>
    </source>
</evidence>
<feature type="compositionally biased region" description="Polar residues" evidence="3">
    <location>
        <begin position="130"/>
        <end position="139"/>
    </location>
</feature>
<dbReference type="Gene3D" id="2.30.30.40">
    <property type="entry name" value="SH3 Domains"/>
    <property type="match status" value="1"/>
</dbReference>
<dbReference type="Pfam" id="PF07653">
    <property type="entry name" value="SH3_2"/>
    <property type="match status" value="1"/>
</dbReference>
<comment type="caution">
    <text evidence="5">The sequence shown here is derived from an EMBL/GenBank/DDBJ whole genome shotgun (WGS) entry which is preliminary data.</text>
</comment>
<feature type="region of interest" description="Disordered" evidence="3">
    <location>
        <begin position="218"/>
        <end position="237"/>
    </location>
</feature>
<dbReference type="FunFam" id="2.30.30.40:FF:000016">
    <property type="entry name" value="RIMS-binding protein 2 isoform X2"/>
    <property type="match status" value="1"/>
</dbReference>
<dbReference type="Proteomes" id="UP001279410">
    <property type="component" value="Unassembled WGS sequence"/>
</dbReference>
<reference evidence="5" key="1">
    <citation type="submission" date="2022-08" db="EMBL/GenBank/DDBJ databases">
        <title>Genome sequencing of akame (Lates japonicus).</title>
        <authorList>
            <person name="Hashiguchi Y."/>
            <person name="Takahashi H."/>
        </authorList>
    </citation>
    <scope>NUCLEOTIDE SEQUENCE</scope>
    <source>
        <strain evidence="5">Kochi</strain>
    </source>
</reference>
<feature type="domain" description="SH3" evidence="4">
    <location>
        <begin position="150"/>
        <end position="217"/>
    </location>
</feature>
<dbReference type="PRINTS" id="PR00452">
    <property type="entry name" value="SH3DOMAIN"/>
</dbReference>
<dbReference type="InterPro" id="IPR036028">
    <property type="entry name" value="SH3-like_dom_sf"/>
</dbReference>
<evidence type="ECO:0000256" key="1">
    <source>
        <dbReference type="ARBA" id="ARBA00022443"/>
    </source>
</evidence>
<dbReference type="PANTHER" id="PTHR14234">
    <property type="entry name" value="RIM BINDING PROTEIN-RELATED"/>
    <property type="match status" value="1"/>
</dbReference>
<accession>A0AAD3RM56</accession>
<feature type="non-terminal residue" evidence="5">
    <location>
        <position position="1"/>
    </location>
</feature>
<protein>
    <submittedName>
        <fullName evidence="5">Peripheral-type benzodiazepine receptor-associated protein 1 isoform X4</fullName>
    </submittedName>
</protein>
<dbReference type="SMART" id="SM00326">
    <property type="entry name" value="SH3"/>
    <property type="match status" value="1"/>
</dbReference>
<keyword evidence="1 2" id="KW-0728">SH3 domain</keyword>
<dbReference type="CDD" id="cd12013">
    <property type="entry name" value="SH3_RIM-BP_3"/>
    <property type="match status" value="1"/>
</dbReference>
<dbReference type="SUPFAM" id="SSF50044">
    <property type="entry name" value="SH3-domain"/>
    <property type="match status" value="1"/>
</dbReference>
<dbReference type="PROSITE" id="PS50002">
    <property type="entry name" value="SH3"/>
    <property type="match status" value="1"/>
</dbReference>
<evidence type="ECO:0000313" key="5">
    <source>
        <dbReference type="EMBL" id="GLD73622.1"/>
    </source>
</evidence>
<evidence type="ECO:0000259" key="4">
    <source>
        <dbReference type="PROSITE" id="PS50002"/>
    </source>
</evidence>
<keyword evidence="5" id="KW-0675">Receptor</keyword>
<evidence type="ECO:0000256" key="2">
    <source>
        <dbReference type="PROSITE-ProRule" id="PRU00192"/>
    </source>
</evidence>
<feature type="region of interest" description="Disordered" evidence="3">
    <location>
        <begin position="124"/>
        <end position="147"/>
    </location>
</feature>
<organism evidence="5 6">
    <name type="scientific">Lates japonicus</name>
    <name type="common">Japanese lates</name>
    <dbReference type="NCBI Taxonomy" id="270547"/>
    <lineage>
        <taxon>Eukaryota</taxon>
        <taxon>Metazoa</taxon>
        <taxon>Chordata</taxon>
        <taxon>Craniata</taxon>
        <taxon>Vertebrata</taxon>
        <taxon>Euteleostomi</taxon>
        <taxon>Actinopterygii</taxon>
        <taxon>Neopterygii</taxon>
        <taxon>Teleostei</taxon>
        <taxon>Neoteleostei</taxon>
        <taxon>Acanthomorphata</taxon>
        <taxon>Carangaria</taxon>
        <taxon>Carangaria incertae sedis</taxon>
        <taxon>Centropomidae</taxon>
        <taxon>Lates</taxon>
    </lineage>
</organism>
<dbReference type="AlphaFoldDB" id="A0AAD3RM56"/>
<proteinExistence type="predicted"/>
<keyword evidence="6" id="KW-1185">Reference proteome</keyword>
<sequence>MKETAAIRLSNRVNDACPQDTIAEFMTPQHCYYPYLLISSFRVRHFLLRSGCPVKPQSSVQPDDSDQSPDVVSEPRAITAVHRKIAFSDTEWSDCRKQAAQRRQISQTTGRIERSVSQMESAALWEESVDSSSQDPSQTAAAAAVGNPAPGARRMVAIFDYDPRESSPNTDIEAELTFSAGDIIHVFGDMDEDGFFYGDLNGHRGLVPSNFLQALPDDAPAELVSAQPAPEPKKESQ</sequence>
<dbReference type="InterPro" id="IPR001452">
    <property type="entry name" value="SH3_domain"/>
</dbReference>
<name>A0AAD3RM56_LATJO</name>